<reference evidence="1 2" key="1">
    <citation type="journal article" date="2018" name="PLoS Genet.">
        <title>Population sequencing reveals clonal diversity and ancestral inbreeding in the grapevine cultivar Chardonnay.</title>
        <authorList>
            <person name="Roach M.J."/>
            <person name="Johnson D.L."/>
            <person name="Bohlmann J."/>
            <person name="van Vuuren H.J."/>
            <person name="Jones S.J."/>
            <person name="Pretorius I.S."/>
            <person name="Schmidt S.A."/>
            <person name="Borneman A.R."/>
        </authorList>
    </citation>
    <scope>NUCLEOTIDE SEQUENCE [LARGE SCALE GENOMIC DNA]</scope>
    <source>
        <strain evidence="2">cv. Chardonnay</strain>
        <tissue evidence="1">Leaf</tissue>
    </source>
</reference>
<evidence type="ECO:0000313" key="2">
    <source>
        <dbReference type="Proteomes" id="UP000288805"/>
    </source>
</evidence>
<evidence type="ECO:0000313" key="1">
    <source>
        <dbReference type="EMBL" id="RVX02824.1"/>
    </source>
</evidence>
<comment type="caution">
    <text evidence="1">The sequence shown here is derived from an EMBL/GenBank/DDBJ whole genome shotgun (WGS) entry which is preliminary data.</text>
</comment>
<dbReference type="EMBL" id="QGNW01000068">
    <property type="protein sequence ID" value="RVX02824.1"/>
    <property type="molecule type" value="Genomic_DNA"/>
</dbReference>
<name>A0A438J1L2_VITVI</name>
<sequence>MSFDQHSSMVVLDMMRGMSYLPAWGWDDINEHVTFVEIRDIVDEAMPHEEFVDEMLAMSSSQIKEIASPELASPFDLGVSVIEIAEEIQVALAPKIAEDVIAVNIFNTDDKIAQHDSNDDSSFVSNSDPIDQRVLPATGDTKIVDFGTAELPKELRIGSNLSTDERDNLIQLLGYHLDIFAWSYEDMSGLDPSIVQHRLPLLPHARPVKQKLR</sequence>
<dbReference type="AlphaFoldDB" id="A0A438J1L2"/>
<organism evidence="1 2">
    <name type="scientific">Vitis vinifera</name>
    <name type="common">Grape</name>
    <dbReference type="NCBI Taxonomy" id="29760"/>
    <lineage>
        <taxon>Eukaryota</taxon>
        <taxon>Viridiplantae</taxon>
        <taxon>Streptophyta</taxon>
        <taxon>Embryophyta</taxon>
        <taxon>Tracheophyta</taxon>
        <taxon>Spermatophyta</taxon>
        <taxon>Magnoliopsida</taxon>
        <taxon>eudicotyledons</taxon>
        <taxon>Gunneridae</taxon>
        <taxon>Pentapetalae</taxon>
        <taxon>rosids</taxon>
        <taxon>Vitales</taxon>
        <taxon>Vitaceae</taxon>
        <taxon>Viteae</taxon>
        <taxon>Vitis</taxon>
    </lineage>
</organism>
<accession>A0A438J1L2</accession>
<protein>
    <submittedName>
        <fullName evidence="1">Uncharacterized protein</fullName>
    </submittedName>
</protein>
<gene>
    <name evidence="1" type="ORF">CK203_023128</name>
</gene>
<dbReference type="Proteomes" id="UP000288805">
    <property type="component" value="Unassembled WGS sequence"/>
</dbReference>
<proteinExistence type="predicted"/>